<accession>A0A5C4W412</accession>
<gene>
    <name evidence="2" type="ORF">FH608_028100</name>
</gene>
<dbReference type="InterPro" id="IPR018702">
    <property type="entry name" value="DUF2207"/>
</dbReference>
<evidence type="ECO:0000259" key="1">
    <source>
        <dbReference type="Pfam" id="PF09972"/>
    </source>
</evidence>
<proteinExistence type="predicted"/>
<protein>
    <submittedName>
        <fullName evidence="2">DUF2207 domain-containing protein</fullName>
    </submittedName>
</protein>
<dbReference type="AlphaFoldDB" id="A0A5C4W412"/>
<organism evidence="2 3">
    <name type="scientific">Nonomuraea phyllanthi</name>
    <dbReference type="NCBI Taxonomy" id="2219224"/>
    <lineage>
        <taxon>Bacteria</taxon>
        <taxon>Bacillati</taxon>
        <taxon>Actinomycetota</taxon>
        <taxon>Actinomycetes</taxon>
        <taxon>Streptosporangiales</taxon>
        <taxon>Streptosporangiaceae</taxon>
        <taxon>Nonomuraea</taxon>
    </lineage>
</organism>
<feature type="domain" description="DUF2207" evidence="1">
    <location>
        <begin position="32"/>
        <end position="170"/>
    </location>
</feature>
<comment type="caution">
    <text evidence="2">The sequence shown here is derived from an EMBL/GenBank/DDBJ whole genome shotgun (WGS) entry which is preliminary data.</text>
</comment>
<evidence type="ECO:0000313" key="2">
    <source>
        <dbReference type="EMBL" id="KAB8191823.1"/>
    </source>
</evidence>
<dbReference type="EMBL" id="VDLX02000011">
    <property type="protein sequence ID" value="KAB8191823.1"/>
    <property type="molecule type" value="Genomic_DNA"/>
</dbReference>
<dbReference type="Proteomes" id="UP000312512">
    <property type="component" value="Unassembled WGS sequence"/>
</dbReference>
<keyword evidence="3" id="KW-1185">Reference proteome</keyword>
<name>A0A5C4W412_9ACTN</name>
<dbReference type="Pfam" id="PF09972">
    <property type="entry name" value="DUF2207"/>
    <property type="match status" value="1"/>
</dbReference>
<evidence type="ECO:0000313" key="3">
    <source>
        <dbReference type="Proteomes" id="UP000312512"/>
    </source>
</evidence>
<sequence>MMGKLFAHISVPCMPPSAVTPAIGDSLHTLPETTVPAEVAADGRVTVTEKHTFTWQGPGHGAYLEIPAGPETRVEDVSVSEGDTAYRRGPDTVIGVNRLACSSACCENGQQRAAWDFSAAPGSTRTIHYTLRGAVTVYDGQAFLSLAVWGGNWPQRFDLLRVEIRLPRDRGPGAGDLESADGPALTVDAATLTGRRIALGQARTAAVAFQRGLPDADRAGADLASGGGFLIMLVSQLLDRRRATRSQGRGAYSYGGYSDSGYYGRGGSGTGGVGGGV</sequence>
<reference evidence="2 3" key="1">
    <citation type="submission" date="2019-10" db="EMBL/GenBank/DDBJ databases">
        <title>Nonomuraea sp. nov., isolated from Phyllanthus amarus.</title>
        <authorList>
            <person name="Klykleung N."/>
            <person name="Tanasupawat S."/>
        </authorList>
    </citation>
    <scope>NUCLEOTIDE SEQUENCE [LARGE SCALE GENOMIC DNA]</scope>
    <source>
        <strain evidence="2 3">PA1-10</strain>
    </source>
</reference>
<dbReference type="OrthoDB" id="143710at2"/>